<dbReference type="EMBL" id="FOYT01000001">
    <property type="protein sequence ID" value="SFR33967.1"/>
    <property type="molecule type" value="Genomic_DNA"/>
</dbReference>
<keyword evidence="3" id="KW-1185">Reference proteome</keyword>
<dbReference type="AlphaFoldDB" id="A0A1I6FVW9"/>
<evidence type="ECO:0000313" key="2">
    <source>
        <dbReference type="EMBL" id="SFR33967.1"/>
    </source>
</evidence>
<dbReference type="OrthoDB" id="10495at2157"/>
<evidence type="ECO:0000313" key="3">
    <source>
        <dbReference type="Proteomes" id="UP000198531"/>
    </source>
</evidence>
<dbReference type="SMART" id="SM00567">
    <property type="entry name" value="EZ_HEAT"/>
    <property type="match status" value="11"/>
</dbReference>
<dbReference type="InterPro" id="IPR004155">
    <property type="entry name" value="PBS_lyase_HEAT"/>
</dbReference>
<dbReference type="SUPFAM" id="SSF48371">
    <property type="entry name" value="ARM repeat"/>
    <property type="match status" value="1"/>
</dbReference>
<dbReference type="RefSeq" id="WP_089803785.1">
    <property type="nucleotide sequence ID" value="NZ_FOYT01000001.1"/>
</dbReference>
<organism evidence="2 3">
    <name type="scientific">Halogeometricum rufum</name>
    <dbReference type="NCBI Taxonomy" id="553469"/>
    <lineage>
        <taxon>Archaea</taxon>
        <taxon>Methanobacteriati</taxon>
        <taxon>Methanobacteriota</taxon>
        <taxon>Stenosarchaea group</taxon>
        <taxon>Halobacteria</taxon>
        <taxon>Halobacteriales</taxon>
        <taxon>Haloferacaceae</taxon>
        <taxon>Halogeometricum</taxon>
    </lineage>
</organism>
<dbReference type="PROSITE" id="PS50077">
    <property type="entry name" value="HEAT_REPEAT"/>
    <property type="match status" value="1"/>
</dbReference>
<dbReference type="PANTHER" id="PTHR12697:SF5">
    <property type="entry name" value="DEOXYHYPUSINE HYDROXYLASE"/>
    <property type="match status" value="1"/>
</dbReference>
<sequence length="752" mass="79872">MSSQAGVEDARIEVGYDAAVYERLRGGDPNPDAAVRVVCGGRVLVSGRDGLRWHCAQLVRALEPLFEDEPATVEFYEADECYHLVPDGDAVRLRCERTADDGDAGPSAVVDREAFVTELLRTVETFCDVVVGANPALADEVAEVRERAGDARVAAAGFGDWGLPVRLLDTEPETAHGGTVYTQTAVLAVGDARFGAFDGDVLADEESRDAPAAARLWLSDPTAVERGADVGLHVEPNPDALAWHDHAFSGEVVDVADLPASARTPSDDSPDRRALLHVGAGTVAFDPDAVATAAEGTAGDDEPPAVTVGQRLRLRAASVHLSDVVVTDAPSMADRTEAELRDALSDPARRAAAATELARRDAEDAAAAITDCLRTDPPASDRRALVRALDVLADESAVPGLIERLGDADPDVRRAAAVALATVGDPAALDPLLAAVRSESDSATRRAVARAARDVDPTRALDHFASLVRTDSDPAVRESVVRVLGGTGNVHAEALVVEAVDDPDPDVAREAISAVRWFTDERPVGGLLRRLGDDDPTVRVAAADAFVELGARAAHYHDGDELSAETRTRVVRALLDRLDDENAAVRRTAMEALGSQAHPESVMPLCAAYDDDEACRPAAVDALGRIGDPRAIPTVVAALDDDDPGVRRRACRACARLGTSAGVPRLGRLARADPRLAVRVEAVEALGHVGDDRDEVFEALEAVLDDGEADLRWEAVTALGRLDHPRARFVLRQVVEDDPDESVRERARSRLE</sequence>
<dbReference type="InterPro" id="IPR021133">
    <property type="entry name" value="HEAT_type_2"/>
</dbReference>
<accession>A0A1I6FVW9</accession>
<dbReference type="InterPro" id="IPR016024">
    <property type="entry name" value="ARM-type_fold"/>
</dbReference>
<dbReference type="Pfam" id="PF13646">
    <property type="entry name" value="HEAT_2"/>
    <property type="match status" value="3"/>
</dbReference>
<dbReference type="GO" id="GO:0016491">
    <property type="term" value="F:oxidoreductase activity"/>
    <property type="evidence" value="ECO:0007669"/>
    <property type="project" value="TreeGrafter"/>
</dbReference>
<name>A0A1I6FVW9_9EURY</name>
<dbReference type="Proteomes" id="UP000198531">
    <property type="component" value="Unassembled WGS sequence"/>
</dbReference>
<protein>
    <submittedName>
        <fullName evidence="2">HEAT repeat</fullName>
    </submittedName>
</protein>
<evidence type="ECO:0000256" key="1">
    <source>
        <dbReference type="ARBA" id="ARBA00045876"/>
    </source>
</evidence>
<dbReference type="Gene3D" id="1.25.10.10">
    <property type="entry name" value="Leucine-rich Repeat Variant"/>
    <property type="match status" value="4"/>
</dbReference>
<gene>
    <name evidence="2" type="ORF">SAMN04487947_0088</name>
</gene>
<dbReference type="InterPro" id="IPR011989">
    <property type="entry name" value="ARM-like"/>
</dbReference>
<reference evidence="3" key="1">
    <citation type="submission" date="2016-10" db="EMBL/GenBank/DDBJ databases">
        <authorList>
            <person name="Varghese N."/>
            <person name="Submissions S."/>
        </authorList>
    </citation>
    <scope>NUCLEOTIDE SEQUENCE [LARGE SCALE GENOMIC DNA]</scope>
    <source>
        <strain evidence="3">CGMCC 1.7736</strain>
    </source>
</reference>
<proteinExistence type="predicted"/>
<comment type="function">
    <text evidence="1">Catalyzes the hydroxylation of the N(6)-(4-aminobutyl)-L-lysine intermediate produced by deoxyhypusine synthase/DHPS on a critical lysine of the eukaryotic translation initiation factor 5A/eIF-5A. This is the second step of the post-translational modification of that lysine into an unusual amino acid residue named hypusine. Hypusination is unique to mature eIF-5A factor and is essential for its function.</text>
</comment>
<dbReference type="PANTHER" id="PTHR12697">
    <property type="entry name" value="PBS LYASE HEAT-LIKE PROTEIN"/>
    <property type="match status" value="1"/>
</dbReference>
<dbReference type="STRING" id="553469.SAMN04487947_0088"/>